<accession>A0A919S6Y7</accession>
<sequence length="293" mass="30082">MNRTISRTLVAALLGTTTALTGMSAAAAAPAGRPAPMAITATDLVYGQPSLSGQRTGTHTVTITNLTNRTIPSPLLTLPNSSLLAIDHSTLDGCPRAQSSATSLRCWSTPLAAGETREFAFGWITSDRGPGATVGVQVEVARESGGAPVPRTAARTTWQVSFAPLTGTFDIAASELRLAEEADGVWRGTVGVTVTNISAEPVPYPVVRFFTPSEETQAWTDCVSVLAGPEVPACLLAPLAAGETRELSLVWASPWGQPGVDPTVRIDAAPDATGTAVIEGTGAGAPVRVVLAG</sequence>
<feature type="chain" id="PRO_5038008558" description="DUF11 domain-containing protein" evidence="1">
    <location>
        <begin position="29"/>
        <end position="293"/>
    </location>
</feature>
<evidence type="ECO:0000313" key="3">
    <source>
        <dbReference type="Proteomes" id="UP000681340"/>
    </source>
</evidence>
<comment type="caution">
    <text evidence="2">The sequence shown here is derived from an EMBL/GenBank/DDBJ whole genome shotgun (WGS) entry which is preliminary data.</text>
</comment>
<reference evidence="2" key="1">
    <citation type="submission" date="2021-03" db="EMBL/GenBank/DDBJ databases">
        <title>Whole genome shotgun sequence of Actinoplanes auranticolor NBRC 12245.</title>
        <authorList>
            <person name="Komaki H."/>
            <person name="Tamura T."/>
        </authorList>
    </citation>
    <scope>NUCLEOTIDE SEQUENCE</scope>
    <source>
        <strain evidence="2">NBRC 12245</strain>
    </source>
</reference>
<feature type="signal peptide" evidence="1">
    <location>
        <begin position="1"/>
        <end position="28"/>
    </location>
</feature>
<keyword evidence="1" id="KW-0732">Signal</keyword>
<gene>
    <name evidence="2" type="ORF">Aau02nite_23410</name>
</gene>
<evidence type="ECO:0008006" key="4">
    <source>
        <dbReference type="Google" id="ProtNLM"/>
    </source>
</evidence>
<dbReference type="RefSeq" id="WP_212988385.1">
    <property type="nucleotide sequence ID" value="NZ_BAABEA010000019.1"/>
</dbReference>
<name>A0A919S6Y7_9ACTN</name>
<dbReference type="AlphaFoldDB" id="A0A919S6Y7"/>
<dbReference type="EMBL" id="BOQL01000021">
    <property type="protein sequence ID" value="GIM66565.1"/>
    <property type="molecule type" value="Genomic_DNA"/>
</dbReference>
<evidence type="ECO:0000256" key="1">
    <source>
        <dbReference type="SAM" id="SignalP"/>
    </source>
</evidence>
<keyword evidence="3" id="KW-1185">Reference proteome</keyword>
<proteinExistence type="predicted"/>
<organism evidence="2 3">
    <name type="scientific">Actinoplanes auranticolor</name>
    <dbReference type="NCBI Taxonomy" id="47988"/>
    <lineage>
        <taxon>Bacteria</taxon>
        <taxon>Bacillati</taxon>
        <taxon>Actinomycetota</taxon>
        <taxon>Actinomycetes</taxon>
        <taxon>Micromonosporales</taxon>
        <taxon>Micromonosporaceae</taxon>
        <taxon>Actinoplanes</taxon>
    </lineage>
</organism>
<protein>
    <recommendedName>
        <fullName evidence="4">DUF11 domain-containing protein</fullName>
    </recommendedName>
</protein>
<evidence type="ECO:0000313" key="2">
    <source>
        <dbReference type="EMBL" id="GIM66565.1"/>
    </source>
</evidence>
<dbReference type="Proteomes" id="UP000681340">
    <property type="component" value="Unassembled WGS sequence"/>
</dbReference>